<evidence type="ECO:0000256" key="2">
    <source>
        <dbReference type="ARBA" id="ARBA00022803"/>
    </source>
</evidence>
<dbReference type="Gene3D" id="3.90.176.10">
    <property type="entry name" value="Toxin ADP-ribosyltransferase, Chain A, domain 1"/>
    <property type="match status" value="1"/>
</dbReference>
<dbReference type="PANTHER" id="PTHR45641">
    <property type="entry name" value="TETRATRICOPEPTIDE REPEAT PROTEIN (AFU_ORTHOLOGUE AFUA_6G03870)"/>
    <property type="match status" value="1"/>
</dbReference>
<dbReference type="SUPFAM" id="SSF56399">
    <property type="entry name" value="ADP-ribosylation"/>
    <property type="match status" value="1"/>
</dbReference>
<dbReference type="Pfam" id="PF13181">
    <property type="entry name" value="TPR_8"/>
    <property type="match status" value="1"/>
</dbReference>
<dbReference type="AlphaFoldDB" id="A0A819FEP4"/>
<evidence type="ECO:0000256" key="3">
    <source>
        <dbReference type="PROSITE-ProRule" id="PRU00339"/>
    </source>
</evidence>
<comment type="caution">
    <text evidence="4">The sequence shown here is derived from an EMBL/GenBank/DDBJ whole genome shotgun (WGS) entry which is preliminary data.</text>
</comment>
<dbReference type="PROSITE" id="PS51996">
    <property type="entry name" value="TR_MART"/>
    <property type="match status" value="1"/>
</dbReference>
<dbReference type="SMART" id="SM00028">
    <property type="entry name" value="TPR"/>
    <property type="match status" value="3"/>
</dbReference>
<feature type="repeat" description="TPR" evidence="3">
    <location>
        <begin position="425"/>
        <end position="458"/>
    </location>
</feature>
<organism evidence="4 5">
    <name type="scientific">Adineta steineri</name>
    <dbReference type="NCBI Taxonomy" id="433720"/>
    <lineage>
        <taxon>Eukaryota</taxon>
        <taxon>Metazoa</taxon>
        <taxon>Spiralia</taxon>
        <taxon>Gnathifera</taxon>
        <taxon>Rotifera</taxon>
        <taxon>Eurotatoria</taxon>
        <taxon>Bdelloidea</taxon>
        <taxon>Adinetida</taxon>
        <taxon>Adinetidae</taxon>
        <taxon>Adineta</taxon>
    </lineage>
</organism>
<dbReference type="Gene3D" id="1.25.40.10">
    <property type="entry name" value="Tetratricopeptide repeat domain"/>
    <property type="match status" value="1"/>
</dbReference>
<accession>A0A819FEP4</accession>
<dbReference type="Pfam" id="PF13424">
    <property type="entry name" value="TPR_12"/>
    <property type="match status" value="1"/>
</dbReference>
<dbReference type="PROSITE" id="PS50005">
    <property type="entry name" value="TPR"/>
    <property type="match status" value="2"/>
</dbReference>
<dbReference type="InterPro" id="IPR011990">
    <property type="entry name" value="TPR-like_helical_dom_sf"/>
</dbReference>
<dbReference type="SUPFAM" id="SSF48452">
    <property type="entry name" value="TPR-like"/>
    <property type="match status" value="1"/>
</dbReference>
<dbReference type="EMBL" id="CAJOAZ010001871">
    <property type="protein sequence ID" value="CAF3867442.1"/>
    <property type="molecule type" value="Genomic_DNA"/>
</dbReference>
<sequence>MNDKRALVITSGSLGKHLVPEIHGILKLDAIYIFCDDVSYHQQWTKNWKKIKGVHNNIKDMCDALKKSVKQVNEDSIPISFITVNEAVSSDNLNQLEPNYMYTQIFKDILLKMEYDQEQAIKILATHYRKLYHDNTAKLKRIDEFKHTYRREKAIWWYTRECFTYQILNRALRMLDANTIINMGFFIHDLHQQIVQLYEQQLSNYNSTPFTVYLGQGLLIADFDKLKKTKGGLMSFNGFLSATNDRDIAFMFAESALGNPDMVGILFIVAIDPRVSSIPFAFIKEVSYYPAEEEILFSMPTVFRVGAIEQIDNNDRLYQVKLQLTADDDEQLQQLTECISKEIMGGTEWERLSSLLLKTGHFDKAEELYKVLLEQTSSEIDKARYYNNLGFVKDEQGGYEQAIEYYKKALEIREKTFPANHPSLAASYNNIGLVYDKMGEYSRALSFYKKALGTQAKTLPAHHPWLATSYNNTGVSLKTVHFILIDVLKRLTPLAFAMLNTLRLLTNGSILVYDNISEIGFGSMSNKTVLFFISSQANSTMSKSFTQVTKVFILEEHEEIADQQERFHSSEDLMFQLSDELCRYCLLEAKQDRQWNDEALAQEKEELAKKVHNELKKVYEEFPTTENDNKRLIFIRTTTIVMLKSYQNENNSMERLQYLLKDILTFTIFDDEEKFNLHMRTDEKDNEVFLIIGTGDIEFSCTGFRLFPNVKKVYRSSSTNNIRDNLSFELLHDLIGRYSKLGSEYDTNGDVKKAKEMFLKAHELYNIIFDGTIYSQENHLALILHQKDELNRSIPLSNAKLMTFILPFNDILLCQNHINNKQQQEFTLFAYGENIYTWLWNNNVIPQNLNNITIFCSCDNDKKFLKDWTRRYTQRVKEVITCDKLERELLFFGMKFIEEMRSKYQRDQGILNLLDEDHRKLRLAFMNSLMEDINRPDNNVQVGEQPT</sequence>
<keyword evidence="2 3" id="KW-0802">TPR repeat</keyword>
<reference evidence="4" key="1">
    <citation type="submission" date="2021-02" db="EMBL/GenBank/DDBJ databases">
        <authorList>
            <person name="Nowell W R."/>
        </authorList>
    </citation>
    <scope>NUCLEOTIDE SEQUENCE</scope>
</reference>
<gene>
    <name evidence="4" type="ORF">OXD698_LOCUS22167</name>
</gene>
<evidence type="ECO:0000313" key="5">
    <source>
        <dbReference type="Proteomes" id="UP000663844"/>
    </source>
</evidence>
<protein>
    <recommendedName>
        <fullName evidence="6">NAD(P)(+)--arginine ADP-ribosyltransferase</fullName>
    </recommendedName>
</protein>
<name>A0A819FEP4_9BILA</name>
<evidence type="ECO:0000313" key="4">
    <source>
        <dbReference type="EMBL" id="CAF3867442.1"/>
    </source>
</evidence>
<proteinExistence type="predicted"/>
<dbReference type="PROSITE" id="PS50293">
    <property type="entry name" value="TPR_REGION"/>
    <property type="match status" value="2"/>
</dbReference>
<dbReference type="InterPro" id="IPR019734">
    <property type="entry name" value="TPR_rpt"/>
</dbReference>
<feature type="repeat" description="TPR" evidence="3">
    <location>
        <begin position="383"/>
        <end position="416"/>
    </location>
</feature>
<dbReference type="PANTHER" id="PTHR45641:SF19">
    <property type="entry name" value="NEPHROCYSTIN-3"/>
    <property type="match status" value="1"/>
</dbReference>
<evidence type="ECO:0000256" key="1">
    <source>
        <dbReference type="ARBA" id="ARBA00022737"/>
    </source>
</evidence>
<evidence type="ECO:0008006" key="6">
    <source>
        <dbReference type="Google" id="ProtNLM"/>
    </source>
</evidence>
<keyword evidence="1" id="KW-0677">Repeat</keyword>
<dbReference type="Proteomes" id="UP000663844">
    <property type="component" value="Unassembled WGS sequence"/>
</dbReference>